<accession>A0A9P7YLJ5</accession>
<dbReference type="EMBL" id="MU251422">
    <property type="protein sequence ID" value="KAG9235777.1"/>
    <property type="molecule type" value="Genomic_DNA"/>
</dbReference>
<comment type="caution">
    <text evidence="2">The sequence shown here is derived from an EMBL/GenBank/DDBJ whole genome shotgun (WGS) entry which is preliminary data.</text>
</comment>
<organism evidence="2 3">
    <name type="scientific">Amylocarpus encephaloides</name>
    <dbReference type="NCBI Taxonomy" id="45428"/>
    <lineage>
        <taxon>Eukaryota</taxon>
        <taxon>Fungi</taxon>
        <taxon>Dikarya</taxon>
        <taxon>Ascomycota</taxon>
        <taxon>Pezizomycotina</taxon>
        <taxon>Leotiomycetes</taxon>
        <taxon>Helotiales</taxon>
        <taxon>Helotiales incertae sedis</taxon>
        <taxon>Amylocarpus</taxon>
    </lineage>
</organism>
<gene>
    <name evidence="2" type="ORF">BJ875DRAFT_541839</name>
</gene>
<proteinExistence type="predicted"/>
<keyword evidence="3" id="KW-1185">Reference proteome</keyword>
<dbReference type="OrthoDB" id="1896086at2759"/>
<dbReference type="Proteomes" id="UP000824998">
    <property type="component" value="Unassembled WGS sequence"/>
</dbReference>
<sequence length="342" mass="38103">MLFDKMLWRLCLLGLAVARPHEGLSERDAQLETVNAPISMPESSLLTRAHESASNLVPRAKLANPDPLIEAPKGRITEAKQLSFIKQLRAQQGNKEVGIVPPIEQQNGAWEIDGIPIGATGHWFNWPEDKKLNWEMYGLEGCTATFILTQEGFWGGHLWESTKDTNVGGASSFLERMADGSAPERTDAVFKKIAADIMKQKGPGWTDKTDFVSPVDLMTPNPAYSHPAISFDGDTEIMILTKAKSIKDRSQQYESKINILKQGYAEAMPLAPTNYKVLTYDGFKEGAGAIAKEAQGRIIVQFTPFHERQVQKKNNYRVAKAKVWVELDSTPAIDMTWEEPEC</sequence>
<name>A0A9P7YLJ5_9HELO</name>
<evidence type="ECO:0000313" key="3">
    <source>
        <dbReference type="Proteomes" id="UP000824998"/>
    </source>
</evidence>
<feature type="chain" id="PRO_5040253964" evidence="1">
    <location>
        <begin position="19"/>
        <end position="342"/>
    </location>
</feature>
<dbReference type="AlphaFoldDB" id="A0A9P7YLJ5"/>
<evidence type="ECO:0000313" key="2">
    <source>
        <dbReference type="EMBL" id="KAG9235777.1"/>
    </source>
</evidence>
<reference evidence="2" key="1">
    <citation type="journal article" date="2021" name="IMA Fungus">
        <title>Genomic characterization of three marine fungi, including Emericellopsis atlantica sp. nov. with signatures of a generalist lifestyle and marine biomass degradation.</title>
        <authorList>
            <person name="Hagestad O.C."/>
            <person name="Hou L."/>
            <person name="Andersen J.H."/>
            <person name="Hansen E.H."/>
            <person name="Altermark B."/>
            <person name="Li C."/>
            <person name="Kuhnert E."/>
            <person name="Cox R.J."/>
            <person name="Crous P.W."/>
            <person name="Spatafora J.W."/>
            <person name="Lail K."/>
            <person name="Amirebrahimi M."/>
            <person name="Lipzen A."/>
            <person name="Pangilinan J."/>
            <person name="Andreopoulos W."/>
            <person name="Hayes R.D."/>
            <person name="Ng V."/>
            <person name="Grigoriev I.V."/>
            <person name="Jackson S.A."/>
            <person name="Sutton T.D.S."/>
            <person name="Dobson A.D.W."/>
            <person name="Rama T."/>
        </authorList>
    </citation>
    <scope>NUCLEOTIDE SEQUENCE</scope>
    <source>
        <strain evidence="2">TRa018bII</strain>
    </source>
</reference>
<feature type="signal peptide" evidence="1">
    <location>
        <begin position="1"/>
        <end position="18"/>
    </location>
</feature>
<evidence type="ECO:0000256" key="1">
    <source>
        <dbReference type="SAM" id="SignalP"/>
    </source>
</evidence>
<protein>
    <submittedName>
        <fullName evidence="2">Uncharacterized protein</fullName>
    </submittedName>
</protein>
<keyword evidence="1" id="KW-0732">Signal</keyword>